<dbReference type="Pfam" id="PF01535">
    <property type="entry name" value="PPR"/>
    <property type="match status" value="1"/>
</dbReference>
<evidence type="ECO:0000256" key="1">
    <source>
        <dbReference type="ARBA" id="ARBA00022737"/>
    </source>
</evidence>
<reference evidence="3" key="1">
    <citation type="submission" date="2022-03" db="EMBL/GenBank/DDBJ databases">
        <title>A functionally conserved STORR gene fusion in Papaver species that diverged 16.8 million years ago.</title>
        <authorList>
            <person name="Catania T."/>
        </authorList>
    </citation>
    <scope>NUCLEOTIDE SEQUENCE</scope>
    <source>
        <strain evidence="3">S-191538</strain>
    </source>
</reference>
<dbReference type="InterPro" id="IPR046960">
    <property type="entry name" value="PPR_At4g14850-like_plant"/>
</dbReference>
<evidence type="ECO:0000313" key="4">
    <source>
        <dbReference type="Proteomes" id="UP001177140"/>
    </source>
</evidence>
<gene>
    <name evidence="3" type="ORF">MKW94_030396</name>
</gene>
<dbReference type="Proteomes" id="UP001177140">
    <property type="component" value="Unassembled WGS sequence"/>
</dbReference>
<dbReference type="InterPro" id="IPR011990">
    <property type="entry name" value="TPR-like_helical_dom_sf"/>
</dbReference>
<feature type="repeat" description="PPR" evidence="2">
    <location>
        <begin position="228"/>
        <end position="262"/>
    </location>
</feature>
<organism evidence="3 4">
    <name type="scientific">Papaver nudicaule</name>
    <name type="common">Iceland poppy</name>
    <dbReference type="NCBI Taxonomy" id="74823"/>
    <lineage>
        <taxon>Eukaryota</taxon>
        <taxon>Viridiplantae</taxon>
        <taxon>Streptophyta</taxon>
        <taxon>Embryophyta</taxon>
        <taxon>Tracheophyta</taxon>
        <taxon>Spermatophyta</taxon>
        <taxon>Magnoliopsida</taxon>
        <taxon>Ranunculales</taxon>
        <taxon>Papaveraceae</taxon>
        <taxon>Papaveroideae</taxon>
        <taxon>Papaver</taxon>
    </lineage>
</organism>
<sequence length="292" mass="32185">MHENGFLPDHYTFPFAIRSCGVISALREGEEVHCNVIKNGFDVNDFVQSSLVAMYSRNGEMSISDMVLVSLLRRMLRMVGSGIQPNMVSLVSILPACAVLNLLSLGEMIHGCGIKLGVDADVSFANTLISTYGKCSADGNGEKVIRARSLFDRMIVRDVVSWNAMIVVYEQNKSGSDALKLFRRMLSENVDFDYITLVSVISACAQSGDFNSGEWARHVVISQGLENSLSVTNALIDMYAKCGCIDLARDVFDRLPERTVVSWTAMIYAFAVNAKQFYFHCCFDGLQTFGSG</sequence>
<dbReference type="NCBIfam" id="TIGR00756">
    <property type="entry name" value="PPR"/>
    <property type="match status" value="2"/>
</dbReference>
<dbReference type="Pfam" id="PF13041">
    <property type="entry name" value="PPR_2"/>
    <property type="match status" value="1"/>
</dbReference>
<evidence type="ECO:0000313" key="3">
    <source>
        <dbReference type="EMBL" id="MCL7040137.1"/>
    </source>
</evidence>
<dbReference type="FunFam" id="1.25.40.10:FF:000073">
    <property type="entry name" value="Pentatricopeptide repeat-containing protein chloroplastic"/>
    <property type="match status" value="1"/>
</dbReference>
<keyword evidence="1" id="KW-0677">Repeat</keyword>
<proteinExistence type="predicted"/>
<evidence type="ECO:0008006" key="5">
    <source>
        <dbReference type="Google" id="ProtNLM"/>
    </source>
</evidence>
<name>A0AA42ARS5_PAPNU</name>
<dbReference type="GO" id="GO:0009451">
    <property type="term" value="P:RNA modification"/>
    <property type="evidence" value="ECO:0007669"/>
    <property type="project" value="InterPro"/>
</dbReference>
<dbReference type="PROSITE" id="PS51375">
    <property type="entry name" value="PPR"/>
    <property type="match status" value="2"/>
</dbReference>
<dbReference type="GO" id="GO:0003723">
    <property type="term" value="F:RNA binding"/>
    <property type="evidence" value="ECO:0007669"/>
    <property type="project" value="InterPro"/>
</dbReference>
<dbReference type="EMBL" id="JAJJMA010209065">
    <property type="protein sequence ID" value="MCL7040137.1"/>
    <property type="molecule type" value="Genomic_DNA"/>
</dbReference>
<feature type="non-terminal residue" evidence="3">
    <location>
        <position position="1"/>
    </location>
</feature>
<dbReference type="AlphaFoldDB" id="A0AA42ARS5"/>
<dbReference type="PANTHER" id="PTHR47926:SF454">
    <property type="entry name" value="REPEAT-CONTAINING PROTEIN, PUTATIVE-RELATED"/>
    <property type="match status" value="1"/>
</dbReference>
<dbReference type="InterPro" id="IPR002885">
    <property type="entry name" value="PPR_rpt"/>
</dbReference>
<evidence type="ECO:0000256" key="2">
    <source>
        <dbReference type="PROSITE-ProRule" id="PRU00708"/>
    </source>
</evidence>
<comment type="caution">
    <text evidence="3">The sequence shown here is derived from an EMBL/GenBank/DDBJ whole genome shotgun (WGS) entry which is preliminary data.</text>
</comment>
<dbReference type="Gene3D" id="1.25.40.10">
    <property type="entry name" value="Tetratricopeptide repeat domain"/>
    <property type="match status" value="3"/>
</dbReference>
<dbReference type="PANTHER" id="PTHR47926">
    <property type="entry name" value="PENTATRICOPEPTIDE REPEAT-CONTAINING PROTEIN"/>
    <property type="match status" value="1"/>
</dbReference>
<accession>A0AA42ARS5</accession>
<protein>
    <recommendedName>
        <fullName evidence="5">Pentatricopeptide repeat-containing protein</fullName>
    </recommendedName>
</protein>
<feature type="repeat" description="PPR" evidence="2">
    <location>
        <begin position="158"/>
        <end position="192"/>
    </location>
</feature>
<keyword evidence="4" id="KW-1185">Reference proteome</keyword>